<dbReference type="EMBL" id="MEWW01000017">
    <property type="protein sequence ID" value="OGC84332.1"/>
    <property type="molecule type" value="Genomic_DNA"/>
</dbReference>
<name>A0A1F4XRJ5_9BACT</name>
<organism evidence="1 2">
    <name type="scientific">Candidatus Adlerbacteria bacterium RIFCSPHIGHO2_12_FULL_53_18</name>
    <dbReference type="NCBI Taxonomy" id="1797242"/>
    <lineage>
        <taxon>Bacteria</taxon>
        <taxon>Candidatus Adleribacteriota</taxon>
    </lineage>
</organism>
<comment type="caution">
    <text evidence="1">The sequence shown here is derived from an EMBL/GenBank/DDBJ whole genome shotgun (WGS) entry which is preliminary data.</text>
</comment>
<dbReference type="AlphaFoldDB" id="A0A1F4XRJ5"/>
<dbReference type="Proteomes" id="UP000178091">
    <property type="component" value="Unassembled WGS sequence"/>
</dbReference>
<evidence type="ECO:0008006" key="3">
    <source>
        <dbReference type="Google" id="ProtNLM"/>
    </source>
</evidence>
<dbReference type="Gene3D" id="3.30.2310.20">
    <property type="entry name" value="RelE-like"/>
    <property type="match status" value="1"/>
</dbReference>
<evidence type="ECO:0000313" key="1">
    <source>
        <dbReference type="EMBL" id="OGC84332.1"/>
    </source>
</evidence>
<evidence type="ECO:0000313" key="2">
    <source>
        <dbReference type="Proteomes" id="UP000178091"/>
    </source>
</evidence>
<accession>A0A1F4XRJ5</accession>
<gene>
    <name evidence="1" type="ORF">A3F55_01535</name>
</gene>
<dbReference type="SUPFAM" id="SSF143011">
    <property type="entry name" value="RelE-like"/>
    <property type="match status" value="1"/>
</dbReference>
<reference evidence="1 2" key="1">
    <citation type="journal article" date="2016" name="Nat. Commun.">
        <title>Thousands of microbial genomes shed light on interconnected biogeochemical processes in an aquifer system.</title>
        <authorList>
            <person name="Anantharaman K."/>
            <person name="Brown C.T."/>
            <person name="Hug L.A."/>
            <person name="Sharon I."/>
            <person name="Castelle C.J."/>
            <person name="Probst A.J."/>
            <person name="Thomas B.C."/>
            <person name="Singh A."/>
            <person name="Wilkins M.J."/>
            <person name="Karaoz U."/>
            <person name="Brodie E.L."/>
            <person name="Williams K.H."/>
            <person name="Hubbard S.S."/>
            <person name="Banfield J.F."/>
        </authorList>
    </citation>
    <scope>NUCLEOTIDE SEQUENCE [LARGE SCALE GENOMIC DNA]</scope>
</reference>
<sequence length="87" mass="10723">MTIYLFGRYRRSYKRLDPQLQRLATERIVLFERNPFDPRLDTHSLHGKLKKQWSFSVDKRYRILFEFLDKNKEEVIFLDVGSHSIYR</sequence>
<protein>
    <recommendedName>
        <fullName evidence="3">Toxin YoeB</fullName>
    </recommendedName>
</protein>
<proteinExistence type="predicted"/>
<dbReference type="InterPro" id="IPR035093">
    <property type="entry name" value="RelE/ParE_toxin_dom_sf"/>
</dbReference>